<evidence type="ECO:0000313" key="1">
    <source>
        <dbReference type="EMBL" id="KAJ1521700.1"/>
    </source>
</evidence>
<dbReference type="AlphaFoldDB" id="A0AAV7XE06"/>
<keyword evidence="2" id="KW-1185">Reference proteome</keyword>
<organism evidence="1 2">
    <name type="scientific">Megalurothrips usitatus</name>
    <name type="common">bean blossom thrips</name>
    <dbReference type="NCBI Taxonomy" id="439358"/>
    <lineage>
        <taxon>Eukaryota</taxon>
        <taxon>Metazoa</taxon>
        <taxon>Ecdysozoa</taxon>
        <taxon>Arthropoda</taxon>
        <taxon>Hexapoda</taxon>
        <taxon>Insecta</taxon>
        <taxon>Pterygota</taxon>
        <taxon>Neoptera</taxon>
        <taxon>Paraneoptera</taxon>
        <taxon>Thysanoptera</taxon>
        <taxon>Terebrantia</taxon>
        <taxon>Thripoidea</taxon>
        <taxon>Thripidae</taxon>
        <taxon>Megalurothrips</taxon>
    </lineage>
</organism>
<protein>
    <recommendedName>
        <fullName evidence="3">NFX1-type zinc finger-containing protein 1-like</fullName>
    </recommendedName>
</protein>
<accession>A0AAV7XE06</accession>
<dbReference type="Proteomes" id="UP001075354">
    <property type="component" value="Chromosome 13"/>
</dbReference>
<sequence>MTNMTSEDTVWRSVKAELVRQGSLGAALPLRCEFHGTASGVASAEDFLARCPQGGCDRLCDAVLACGHDCPQVCHTQDREHAAVMYVKHHREGMKR</sequence>
<dbReference type="EMBL" id="JAPTSV010000013">
    <property type="protein sequence ID" value="KAJ1521700.1"/>
    <property type="molecule type" value="Genomic_DNA"/>
</dbReference>
<proteinExistence type="predicted"/>
<comment type="caution">
    <text evidence="1">The sequence shown here is derived from an EMBL/GenBank/DDBJ whole genome shotgun (WGS) entry which is preliminary data.</text>
</comment>
<reference evidence="1" key="1">
    <citation type="submission" date="2022-12" db="EMBL/GenBank/DDBJ databases">
        <title>Chromosome-level genome assembly of the bean flower thrips Megalurothrips usitatus.</title>
        <authorList>
            <person name="Ma L."/>
            <person name="Liu Q."/>
            <person name="Li H."/>
            <person name="Cai W."/>
        </authorList>
    </citation>
    <scope>NUCLEOTIDE SEQUENCE</scope>
    <source>
        <strain evidence="1">Cailab_2022a</strain>
    </source>
</reference>
<evidence type="ECO:0000313" key="2">
    <source>
        <dbReference type="Proteomes" id="UP001075354"/>
    </source>
</evidence>
<name>A0AAV7XE06_9NEOP</name>
<evidence type="ECO:0008006" key="3">
    <source>
        <dbReference type="Google" id="ProtNLM"/>
    </source>
</evidence>
<gene>
    <name evidence="1" type="ORF">ONE63_003343</name>
</gene>